<dbReference type="SUPFAM" id="SSF56601">
    <property type="entry name" value="beta-lactamase/transpeptidase-like"/>
    <property type="match status" value="1"/>
</dbReference>
<reference evidence="4 5" key="1">
    <citation type="submission" date="2016-10" db="EMBL/GenBank/DDBJ databases">
        <authorList>
            <person name="Varghese N."/>
            <person name="Submissions S."/>
        </authorList>
    </citation>
    <scope>NUCLEOTIDE SEQUENCE [LARGE SCALE GENOMIC DNA]</scope>
    <source>
        <strain evidence="4 5">DSM 16525</strain>
    </source>
</reference>
<dbReference type="PANTHER" id="PTHR43283">
    <property type="entry name" value="BETA-LACTAMASE-RELATED"/>
    <property type="match status" value="1"/>
</dbReference>
<dbReference type="InterPro" id="IPR012338">
    <property type="entry name" value="Beta-lactam/transpept-like"/>
</dbReference>
<dbReference type="EMBL" id="BJXR01000059">
    <property type="protein sequence ID" value="GEN12206.1"/>
    <property type="molecule type" value="Genomic_DNA"/>
</dbReference>
<dbReference type="EMBL" id="FOIB01000007">
    <property type="protein sequence ID" value="SEU27019.1"/>
    <property type="molecule type" value="Genomic_DNA"/>
</dbReference>
<dbReference type="InterPro" id="IPR050789">
    <property type="entry name" value="Diverse_Enzym_Activities"/>
</dbReference>
<dbReference type="Proteomes" id="UP000183760">
    <property type="component" value="Unassembled WGS sequence"/>
</dbReference>
<evidence type="ECO:0000313" key="4">
    <source>
        <dbReference type="EMBL" id="SEU27019.1"/>
    </source>
</evidence>
<dbReference type="AlphaFoldDB" id="A0A511TDE6"/>
<organism evidence="3 6">
    <name type="scientific">Myxococcus fulvus</name>
    <dbReference type="NCBI Taxonomy" id="33"/>
    <lineage>
        <taxon>Bacteria</taxon>
        <taxon>Pseudomonadati</taxon>
        <taxon>Myxococcota</taxon>
        <taxon>Myxococcia</taxon>
        <taxon>Myxococcales</taxon>
        <taxon>Cystobacterineae</taxon>
        <taxon>Myxococcaceae</taxon>
        <taxon>Myxococcus</taxon>
    </lineage>
</organism>
<keyword evidence="1" id="KW-0732">Signal</keyword>
<name>A0A511TDE6_MYXFU</name>
<dbReference type="OrthoDB" id="9799367at2"/>
<sequence>MHRQIVAALFCVLVAVPLAAPAASPELKTRLDAQLKLNRERYGIAGQAVLIRHNGQLVYQASNGEKDIERHAPVSTDTVFNAYSLAKLLASVLVMQLVEQGRVELDAPASRYLPDLPVAWKAISVRHFLEHSSGVPEYFENHEGALVSKGHAGLAPTLEAAFAGLADAPMQFATGSSNRYTQTNFLVLTALLQAHYRQPYAAIVRQRILKPLGLRNTWLGPAGVPAARLATAYIGKDGALQREDDVAWPAYALGHASLHTTVGELDRFLQALAAGKLVRRATLQTLLQPRKLSTGRDSGFVSGWEFGQSGDYRQMSHDGGTRVRARLLFKDSLAGDTWTFVYFTNGSVRNVWSRTLVDSTMAQVAPRLFPRETLSERLFTHALADDGADDTALKTWLRDGSGVASEELERAINGAGYAIRENLGARPALKVFTLNTALHPESANAWDSLAECHAALGDAAIAAELYAKSRQLAEAAKAKP</sequence>
<feature type="chain" id="PRO_5023096820" evidence="1">
    <location>
        <begin position="23"/>
        <end position="480"/>
    </location>
</feature>
<feature type="domain" description="Beta-lactamase-related" evidence="2">
    <location>
        <begin position="39"/>
        <end position="346"/>
    </location>
</feature>
<evidence type="ECO:0000256" key="1">
    <source>
        <dbReference type="SAM" id="SignalP"/>
    </source>
</evidence>
<dbReference type="STRING" id="1334629.MFUL124B02_21245"/>
<dbReference type="InterPro" id="IPR001466">
    <property type="entry name" value="Beta-lactam-related"/>
</dbReference>
<evidence type="ECO:0000313" key="5">
    <source>
        <dbReference type="Proteomes" id="UP000183760"/>
    </source>
</evidence>
<feature type="signal peptide" evidence="1">
    <location>
        <begin position="1"/>
        <end position="22"/>
    </location>
</feature>
<comment type="caution">
    <text evidence="3">The sequence shown here is derived from an EMBL/GenBank/DDBJ whole genome shotgun (WGS) entry which is preliminary data.</text>
</comment>
<reference evidence="3 6" key="2">
    <citation type="submission" date="2019-07" db="EMBL/GenBank/DDBJ databases">
        <title>Whole genome shotgun sequence of Myxococcus fulvus NBRC 100333.</title>
        <authorList>
            <person name="Hosoyama A."/>
            <person name="Uohara A."/>
            <person name="Ohji S."/>
            <person name="Ichikawa N."/>
        </authorList>
    </citation>
    <scope>NUCLEOTIDE SEQUENCE [LARGE SCALE GENOMIC DNA]</scope>
    <source>
        <strain evidence="3 6">NBRC 100333</strain>
    </source>
</reference>
<proteinExistence type="predicted"/>
<dbReference type="Gene3D" id="3.40.710.10">
    <property type="entry name" value="DD-peptidase/beta-lactamase superfamily"/>
    <property type="match status" value="1"/>
</dbReference>
<dbReference type="Proteomes" id="UP000321514">
    <property type="component" value="Unassembled WGS sequence"/>
</dbReference>
<dbReference type="PANTHER" id="PTHR43283:SF18">
    <property type="match status" value="1"/>
</dbReference>
<gene>
    <name evidence="3" type="ORF">MFU01_72430</name>
    <name evidence="4" type="ORF">SAMN05443572_107365</name>
</gene>
<keyword evidence="5" id="KW-1185">Reference proteome</keyword>
<accession>A0A511TDE6</accession>
<dbReference type="RefSeq" id="WP_074957034.1">
    <property type="nucleotide sequence ID" value="NZ_BJXR01000059.1"/>
</dbReference>
<protein>
    <submittedName>
        <fullName evidence="4">CubicO group peptidase, beta-lactamase class C family</fullName>
    </submittedName>
</protein>
<evidence type="ECO:0000313" key="6">
    <source>
        <dbReference type="Proteomes" id="UP000321514"/>
    </source>
</evidence>
<evidence type="ECO:0000313" key="3">
    <source>
        <dbReference type="EMBL" id="GEN12206.1"/>
    </source>
</evidence>
<evidence type="ECO:0000259" key="2">
    <source>
        <dbReference type="Pfam" id="PF00144"/>
    </source>
</evidence>
<dbReference type="Pfam" id="PF00144">
    <property type="entry name" value="Beta-lactamase"/>
    <property type="match status" value="1"/>
</dbReference>